<dbReference type="PANTHER" id="PTHR43252">
    <property type="entry name" value="TRANSCRIPTIONAL REGULATOR YQJI"/>
    <property type="match status" value="1"/>
</dbReference>
<dbReference type="Pfam" id="PF03551">
    <property type="entry name" value="PadR"/>
    <property type="match status" value="1"/>
</dbReference>
<dbReference type="Pfam" id="PF10400">
    <property type="entry name" value="Vir_act_alpha_C"/>
    <property type="match status" value="1"/>
</dbReference>
<evidence type="ECO:0000313" key="4">
    <source>
        <dbReference type="EMBL" id="GHB16290.1"/>
    </source>
</evidence>
<dbReference type="InterPro" id="IPR036388">
    <property type="entry name" value="WH-like_DNA-bd_sf"/>
</dbReference>
<dbReference type="InterPro" id="IPR018309">
    <property type="entry name" value="Tscrpt_reg_PadR_C"/>
</dbReference>
<evidence type="ECO:0000313" key="5">
    <source>
        <dbReference type="Proteomes" id="UP000599437"/>
    </source>
</evidence>
<organism evidence="4 5">
    <name type="scientific">Streptomyces chryseus</name>
    <dbReference type="NCBI Taxonomy" id="68186"/>
    <lineage>
        <taxon>Bacteria</taxon>
        <taxon>Bacillati</taxon>
        <taxon>Actinomycetota</taxon>
        <taxon>Actinomycetes</taxon>
        <taxon>Kitasatosporales</taxon>
        <taxon>Streptomycetaceae</taxon>
        <taxon>Streptomyces</taxon>
    </lineage>
</organism>
<dbReference type="Proteomes" id="UP000599437">
    <property type="component" value="Unassembled WGS sequence"/>
</dbReference>
<feature type="domain" description="Transcription regulator PadR C-terminal" evidence="3">
    <location>
        <begin position="91"/>
        <end position="177"/>
    </location>
</feature>
<sequence>MSIRHGLLALLEHGPRYGSQLRTEFESRTGATWPLNVGQVYTTLGRLERDGMVVQDGEDGAGHALYAITDAGRGELRSWFGRPVDRASPPRDELAIKLAMAVGAPGVDIRAVIQAQRHATLRAMQDYTRLKAQALVAVEGADGEKARDDVAWLLVLEQLIFQTEAEARWLDHSESRLARLSAAAARRAKNATPAVTPGTADAQSPAVTEATGARAARTTTTDHGTGRTTTDHGTARTTTDHGTARTTSAARSARR</sequence>
<evidence type="ECO:0000256" key="1">
    <source>
        <dbReference type="SAM" id="MobiDB-lite"/>
    </source>
</evidence>
<keyword evidence="5" id="KW-1185">Reference proteome</keyword>
<feature type="domain" description="Transcription regulator PadR N-terminal" evidence="2">
    <location>
        <begin position="7"/>
        <end position="77"/>
    </location>
</feature>
<dbReference type="InterPro" id="IPR036390">
    <property type="entry name" value="WH_DNA-bd_sf"/>
</dbReference>
<reference evidence="5" key="1">
    <citation type="journal article" date="2019" name="Int. J. Syst. Evol. Microbiol.">
        <title>The Global Catalogue of Microorganisms (GCM) 10K type strain sequencing project: providing services to taxonomists for standard genome sequencing and annotation.</title>
        <authorList>
            <consortium name="The Broad Institute Genomics Platform"/>
            <consortium name="The Broad Institute Genome Sequencing Center for Infectious Disease"/>
            <person name="Wu L."/>
            <person name="Ma J."/>
        </authorList>
    </citation>
    <scope>NUCLEOTIDE SEQUENCE [LARGE SCALE GENOMIC DNA]</scope>
    <source>
        <strain evidence="5">JCM 4737</strain>
    </source>
</reference>
<feature type="compositionally biased region" description="Low complexity" evidence="1">
    <location>
        <begin position="210"/>
        <end position="228"/>
    </location>
</feature>
<dbReference type="SUPFAM" id="SSF46785">
    <property type="entry name" value="Winged helix' DNA-binding domain"/>
    <property type="match status" value="1"/>
</dbReference>
<evidence type="ECO:0000259" key="3">
    <source>
        <dbReference type="Pfam" id="PF10400"/>
    </source>
</evidence>
<dbReference type="Gene3D" id="1.10.10.10">
    <property type="entry name" value="Winged helix-like DNA-binding domain superfamily/Winged helix DNA-binding domain"/>
    <property type="match status" value="1"/>
</dbReference>
<feature type="compositionally biased region" description="Low complexity" evidence="1">
    <location>
        <begin position="244"/>
        <end position="255"/>
    </location>
</feature>
<evidence type="ECO:0000259" key="2">
    <source>
        <dbReference type="Pfam" id="PF03551"/>
    </source>
</evidence>
<gene>
    <name evidence="4" type="ORF">GCM10010346_45090</name>
</gene>
<comment type="caution">
    <text evidence="4">The sequence shown here is derived from an EMBL/GenBank/DDBJ whole genome shotgun (WGS) entry which is preliminary data.</text>
</comment>
<feature type="compositionally biased region" description="Basic and acidic residues" evidence="1">
    <location>
        <begin position="229"/>
        <end position="243"/>
    </location>
</feature>
<dbReference type="PANTHER" id="PTHR43252:SF6">
    <property type="entry name" value="NEGATIVE TRANSCRIPTION REGULATOR PADR"/>
    <property type="match status" value="1"/>
</dbReference>
<protein>
    <recommendedName>
        <fullName evidence="6">PadR family transcriptional regulator</fullName>
    </recommendedName>
</protein>
<evidence type="ECO:0008006" key="6">
    <source>
        <dbReference type="Google" id="ProtNLM"/>
    </source>
</evidence>
<feature type="region of interest" description="Disordered" evidence="1">
    <location>
        <begin position="189"/>
        <end position="255"/>
    </location>
</feature>
<dbReference type="InterPro" id="IPR005149">
    <property type="entry name" value="Tscrpt_reg_PadR_N"/>
</dbReference>
<proteinExistence type="predicted"/>
<dbReference type="RefSeq" id="WP_211362567.1">
    <property type="nucleotide sequence ID" value="NZ_BMVO01000016.1"/>
</dbReference>
<name>A0ABQ3DTV3_9ACTN</name>
<accession>A0ABQ3DTV3</accession>
<dbReference type="EMBL" id="BMVO01000016">
    <property type="protein sequence ID" value="GHB16290.1"/>
    <property type="molecule type" value="Genomic_DNA"/>
</dbReference>